<dbReference type="InterPro" id="IPR039261">
    <property type="entry name" value="FNR_nucleotide-bd"/>
</dbReference>
<evidence type="ECO:0000256" key="7">
    <source>
        <dbReference type="ARBA" id="ARBA00022857"/>
    </source>
</evidence>
<dbReference type="EMBL" id="JAQQLF010000008">
    <property type="protein sequence ID" value="MDC7717184.1"/>
    <property type="molecule type" value="Genomic_DNA"/>
</dbReference>
<keyword evidence="4" id="KW-0285">Flavoprotein</keyword>
<dbReference type="PANTHER" id="PTHR47878">
    <property type="entry name" value="OXIDOREDUCTASE FAD/NAD(P)-BINDING DOMAIN PROTEIN"/>
    <property type="match status" value="1"/>
</dbReference>
<dbReference type="Pfam" id="PF00175">
    <property type="entry name" value="NAD_binding_1"/>
    <property type="match status" value="1"/>
</dbReference>
<evidence type="ECO:0000256" key="4">
    <source>
        <dbReference type="ARBA" id="ARBA00022630"/>
    </source>
</evidence>
<keyword evidence="8" id="KW-0560">Oxidoreductase</keyword>
<evidence type="ECO:0000256" key="2">
    <source>
        <dbReference type="ARBA" id="ARBA00008312"/>
    </source>
</evidence>
<evidence type="ECO:0000313" key="11">
    <source>
        <dbReference type="EMBL" id="MDC7717184.1"/>
    </source>
</evidence>
<dbReference type="EC" id="1.18.1.2" evidence="3"/>
<evidence type="ECO:0000256" key="3">
    <source>
        <dbReference type="ARBA" id="ARBA00013223"/>
    </source>
</evidence>
<protein>
    <recommendedName>
        <fullName evidence="3">ferredoxin--NADP(+) reductase</fullName>
        <ecNumber evidence="3">1.18.1.2</ecNumber>
    </recommendedName>
</protein>
<name>A0ABT5J026_9NEIS</name>
<dbReference type="Gene3D" id="3.40.50.80">
    <property type="entry name" value="Nucleotide-binding domain of ferredoxin-NADP reductase (FNR) module"/>
    <property type="match status" value="1"/>
</dbReference>
<dbReference type="PROSITE" id="PS51384">
    <property type="entry name" value="FAD_FR"/>
    <property type="match status" value="1"/>
</dbReference>
<comment type="cofactor">
    <cofactor evidence="1">
        <name>FAD</name>
        <dbReference type="ChEBI" id="CHEBI:57692"/>
    </cofactor>
</comment>
<evidence type="ECO:0000256" key="6">
    <source>
        <dbReference type="ARBA" id="ARBA00022827"/>
    </source>
</evidence>
<evidence type="ECO:0000256" key="8">
    <source>
        <dbReference type="ARBA" id="ARBA00023002"/>
    </source>
</evidence>
<keyword evidence="7" id="KW-0521">NADP</keyword>
<evidence type="ECO:0000313" key="12">
    <source>
        <dbReference type="Proteomes" id="UP001219956"/>
    </source>
</evidence>
<proteinExistence type="inferred from homology"/>
<dbReference type="InterPro" id="IPR051930">
    <property type="entry name" value="FNR_type-1"/>
</dbReference>
<comment type="similarity">
    <text evidence="2">Belongs to the ferredoxin--NADP reductase type 1 family.</text>
</comment>
<dbReference type="InterPro" id="IPR017938">
    <property type="entry name" value="Riboflavin_synthase-like_b-brl"/>
</dbReference>
<dbReference type="Pfam" id="PF00970">
    <property type="entry name" value="FAD_binding_6"/>
    <property type="match status" value="1"/>
</dbReference>
<keyword evidence="5" id="KW-0547">Nucleotide-binding</keyword>
<organism evidence="11 12">
    <name type="scientific">Vogesella aquatica</name>
    <dbReference type="NCBI Taxonomy" id="2984206"/>
    <lineage>
        <taxon>Bacteria</taxon>
        <taxon>Pseudomonadati</taxon>
        <taxon>Pseudomonadota</taxon>
        <taxon>Betaproteobacteria</taxon>
        <taxon>Neisseriales</taxon>
        <taxon>Chromobacteriaceae</taxon>
        <taxon>Vogesella</taxon>
    </lineage>
</organism>
<feature type="domain" description="FAD-binding FR-type" evidence="10">
    <location>
        <begin position="2"/>
        <end position="102"/>
    </location>
</feature>
<dbReference type="InterPro" id="IPR001433">
    <property type="entry name" value="OxRdtase_FAD/NAD-bd"/>
</dbReference>
<keyword evidence="12" id="KW-1185">Reference proteome</keyword>
<dbReference type="RefSeq" id="WP_272751537.1">
    <property type="nucleotide sequence ID" value="NZ_JAQQLF010000008.1"/>
</dbReference>
<comment type="caution">
    <text evidence="11">The sequence shown here is derived from an EMBL/GenBank/DDBJ whole genome shotgun (WGS) entry which is preliminary data.</text>
</comment>
<evidence type="ECO:0000259" key="10">
    <source>
        <dbReference type="PROSITE" id="PS51384"/>
    </source>
</evidence>
<dbReference type="CDD" id="cd06195">
    <property type="entry name" value="FNR1"/>
    <property type="match status" value="1"/>
</dbReference>
<dbReference type="Gene3D" id="2.40.30.10">
    <property type="entry name" value="Translation factors"/>
    <property type="match status" value="1"/>
</dbReference>
<dbReference type="Proteomes" id="UP001219956">
    <property type="component" value="Unassembled WGS sequence"/>
</dbReference>
<keyword evidence="6" id="KW-0274">FAD</keyword>
<dbReference type="SUPFAM" id="SSF52343">
    <property type="entry name" value="Ferredoxin reductase-like, C-terminal NADP-linked domain"/>
    <property type="match status" value="1"/>
</dbReference>
<comment type="catalytic activity">
    <reaction evidence="9">
        <text>2 reduced [2Fe-2S]-[ferredoxin] + NADP(+) + H(+) = 2 oxidized [2Fe-2S]-[ferredoxin] + NADPH</text>
        <dbReference type="Rhea" id="RHEA:20125"/>
        <dbReference type="Rhea" id="RHEA-COMP:10000"/>
        <dbReference type="Rhea" id="RHEA-COMP:10001"/>
        <dbReference type="ChEBI" id="CHEBI:15378"/>
        <dbReference type="ChEBI" id="CHEBI:33737"/>
        <dbReference type="ChEBI" id="CHEBI:33738"/>
        <dbReference type="ChEBI" id="CHEBI:57783"/>
        <dbReference type="ChEBI" id="CHEBI:58349"/>
        <dbReference type="EC" id="1.18.1.2"/>
    </reaction>
</comment>
<accession>A0ABT5J026</accession>
<evidence type="ECO:0000256" key="1">
    <source>
        <dbReference type="ARBA" id="ARBA00001974"/>
    </source>
</evidence>
<gene>
    <name evidence="11" type="ORF">PQU95_08145</name>
</gene>
<reference evidence="11 12" key="1">
    <citation type="submission" date="2023-01" db="EMBL/GenBank/DDBJ databases">
        <title>Novel species of the genus Vogesella isolated from rivers.</title>
        <authorList>
            <person name="Lu H."/>
        </authorList>
    </citation>
    <scope>NUCLEOTIDE SEQUENCE [LARGE SCALE GENOMIC DNA]</scope>
    <source>
        <strain evidence="11 12">DC21W</strain>
    </source>
</reference>
<dbReference type="PRINTS" id="PR00371">
    <property type="entry name" value="FPNCR"/>
</dbReference>
<dbReference type="InterPro" id="IPR001709">
    <property type="entry name" value="Flavoprot_Pyr_Nucl_cyt_Rdtase"/>
</dbReference>
<dbReference type="SUPFAM" id="SSF63380">
    <property type="entry name" value="Riboflavin synthase domain-like"/>
    <property type="match status" value="1"/>
</dbReference>
<dbReference type="InterPro" id="IPR008333">
    <property type="entry name" value="Cbr1-like_FAD-bd_dom"/>
</dbReference>
<dbReference type="InterPro" id="IPR033892">
    <property type="entry name" value="FNR_bac"/>
</dbReference>
<evidence type="ECO:0000256" key="9">
    <source>
        <dbReference type="ARBA" id="ARBA00047776"/>
    </source>
</evidence>
<dbReference type="InterPro" id="IPR017927">
    <property type="entry name" value="FAD-bd_FR_type"/>
</dbReference>
<sequence length="259" mass="29171">MATLSTETVLSVHHWNDTLFSFTCTRDPGLRFINGQFVMIGLEVNGKPLIRAYSVASANWEEHLEFYSIKVQNGPLTSRLQHLQPGDKVVISGKPTGTLVQDNLLPNAKHLFLLSTGTGLAPFMSIIKDPEVYDLYDKIFLIHGVRWVNELGYHDYITKELTGHEFLGEMISEKLVYYPTVTREPFRNQGRLTDLIKSGELAKQLGIPQLNPETDRALLCGSPAMLEDTCHILEDLGFKESPRMGEPGHFAIERAFVEK</sequence>
<evidence type="ECO:0000256" key="5">
    <source>
        <dbReference type="ARBA" id="ARBA00022741"/>
    </source>
</evidence>
<dbReference type="PANTHER" id="PTHR47878:SF1">
    <property type="entry name" value="FLAVODOXIN_FERREDOXIN--NADP REDUCTASE"/>
    <property type="match status" value="1"/>
</dbReference>